<dbReference type="PRINTS" id="PR00031">
    <property type="entry name" value="HTHREPRESSR"/>
</dbReference>
<dbReference type="PROSITE" id="PS00027">
    <property type="entry name" value="HOMEOBOX_1"/>
    <property type="match status" value="1"/>
</dbReference>
<evidence type="ECO:0000256" key="1">
    <source>
        <dbReference type="ARBA" id="ARBA00004123"/>
    </source>
</evidence>
<evidence type="ECO:0000313" key="13">
    <source>
        <dbReference type="EMBL" id="KAK3018838.1"/>
    </source>
</evidence>
<dbReference type="SUPFAM" id="SSF46689">
    <property type="entry name" value="Homeodomain-like"/>
    <property type="match status" value="1"/>
</dbReference>
<feature type="compositionally biased region" description="Basic residues" evidence="11">
    <location>
        <begin position="23"/>
        <end position="38"/>
    </location>
</feature>
<dbReference type="GO" id="GO:0005634">
    <property type="term" value="C:nucleus"/>
    <property type="evidence" value="ECO:0007669"/>
    <property type="project" value="UniProtKB-SubCell"/>
</dbReference>
<feature type="domain" description="Homeobox" evidence="12">
    <location>
        <begin position="32"/>
        <end position="92"/>
    </location>
</feature>
<feature type="region of interest" description="Disordered" evidence="11">
    <location>
        <begin position="1"/>
        <end position="40"/>
    </location>
</feature>
<dbReference type="AlphaFoldDB" id="A0AA89AY17"/>
<keyword evidence="5 10" id="KW-0804">Transcription</keyword>
<feature type="compositionally biased region" description="Polar residues" evidence="11">
    <location>
        <begin position="1"/>
        <end position="13"/>
    </location>
</feature>
<feature type="compositionally biased region" description="Basic and acidic residues" evidence="11">
    <location>
        <begin position="173"/>
        <end position="184"/>
    </location>
</feature>
<evidence type="ECO:0000256" key="9">
    <source>
        <dbReference type="RuleBase" id="RU000682"/>
    </source>
</evidence>
<evidence type="ECO:0000256" key="7">
    <source>
        <dbReference type="ARBA" id="ARBA00025748"/>
    </source>
</evidence>
<evidence type="ECO:0000256" key="8">
    <source>
        <dbReference type="PROSITE-ProRule" id="PRU00108"/>
    </source>
</evidence>
<keyword evidence="6 8" id="KW-0539">Nucleus</keyword>
<keyword evidence="4 8" id="KW-0371">Homeobox</keyword>
<comment type="function">
    <text evidence="10">Transcription factor.</text>
</comment>
<keyword evidence="14" id="KW-1185">Reference proteome</keyword>
<sequence>MGDTSPTPSTGKIESSFHGMEAKRHHRNNTMKSKKMQQRRFSDEQIRSLEFMFETESRPELPLKQQLANQLGLQPRQVAIWFQNKRARSKSRQIEGDYRLLKINYASLASKFESLKKENQLLLGQLQTLRCMVEKKERTQTNWLDLEGRRRNEEYENWNSMLGTEENSILHLENHEHKTDKPSSDENDNPFRYLADS</sequence>
<dbReference type="InterPro" id="IPR009057">
    <property type="entry name" value="Homeodomain-like_sf"/>
</dbReference>
<feature type="DNA-binding region" description="Homeobox" evidence="8">
    <location>
        <begin position="34"/>
        <end position="93"/>
    </location>
</feature>
<accession>A0AA89AY17</accession>
<dbReference type="CDD" id="cd00086">
    <property type="entry name" value="homeodomain"/>
    <property type="match status" value="1"/>
</dbReference>
<evidence type="ECO:0000256" key="6">
    <source>
        <dbReference type="ARBA" id="ARBA00023242"/>
    </source>
</evidence>
<evidence type="ECO:0000259" key="12">
    <source>
        <dbReference type="PROSITE" id="PS50071"/>
    </source>
</evidence>
<dbReference type="Proteomes" id="UP001188597">
    <property type="component" value="Unassembled WGS sequence"/>
</dbReference>
<evidence type="ECO:0000256" key="4">
    <source>
        <dbReference type="ARBA" id="ARBA00023155"/>
    </source>
</evidence>
<evidence type="ECO:0000313" key="14">
    <source>
        <dbReference type="Proteomes" id="UP001188597"/>
    </source>
</evidence>
<evidence type="ECO:0000256" key="5">
    <source>
        <dbReference type="ARBA" id="ARBA00023163"/>
    </source>
</evidence>
<gene>
    <name evidence="13" type="ORF">RJ639_003466</name>
</gene>
<dbReference type="InterPro" id="IPR017970">
    <property type="entry name" value="Homeobox_CS"/>
</dbReference>
<keyword evidence="2 10" id="KW-0805">Transcription regulation</keyword>
<dbReference type="PANTHER" id="PTHR24326:SF620">
    <property type="entry name" value="HOMEOBOX-LEUCINE ZIPPER PROTEIN"/>
    <property type="match status" value="1"/>
</dbReference>
<dbReference type="InterPro" id="IPR003106">
    <property type="entry name" value="Leu_zip_homeo"/>
</dbReference>
<proteinExistence type="inferred from homology"/>
<dbReference type="PANTHER" id="PTHR24326">
    <property type="entry name" value="HOMEOBOX-LEUCINE ZIPPER PROTEIN"/>
    <property type="match status" value="1"/>
</dbReference>
<dbReference type="InterPro" id="IPR045224">
    <property type="entry name" value="HDZip_class_I_plant"/>
</dbReference>
<name>A0AA89AY17_9ASTE</name>
<dbReference type="Pfam" id="PF02183">
    <property type="entry name" value="HALZ"/>
    <property type="match status" value="1"/>
</dbReference>
<evidence type="ECO:0000256" key="11">
    <source>
        <dbReference type="SAM" id="MobiDB-lite"/>
    </source>
</evidence>
<evidence type="ECO:0000256" key="2">
    <source>
        <dbReference type="ARBA" id="ARBA00023015"/>
    </source>
</evidence>
<organism evidence="13 14">
    <name type="scientific">Escallonia herrerae</name>
    <dbReference type="NCBI Taxonomy" id="1293975"/>
    <lineage>
        <taxon>Eukaryota</taxon>
        <taxon>Viridiplantae</taxon>
        <taxon>Streptophyta</taxon>
        <taxon>Embryophyta</taxon>
        <taxon>Tracheophyta</taxon>
        <taxon>Spermatophyta</taxon>
        <taxon>Magnoliopsida</taxon>
        <taxon>eudicotyledons</taxon>
        <taxon>Gunneridae</taxon>
        <taxon>Pentapetalae</taxon>
        <taxon>asterids</taxon>
        <taxon>campanulids</taxon>
        <taxon>Escalloniales</taxon>
        <taxon>Escalloniaceae</taxon>
        <taxon>Escallonia</taxon>
    </lineage>
</organism>
<dbReference type="EMBL" id="JAVXUP010000912">
    <property type="protein sequence ID" value="KAK3018838.1"/>
    <property type="molecule type" value="Genomic_DNA"/>
</dbReference>
<dbReference type="PROSITE" id="PS50071">
    <property type="entry name" value="HOMEOBOX_2"/>
    <property type="match status" value="1"/>
</dbReference>
<comment type="similarity">
    <text evidence="7 10">Belongs to the HD-ZIP homeobox family. Class I subfamily.</text>
</comment>
<protein>
    <recommendedName>
        <fullName evidence="10">Homeobox-leucine zipper protein</fullName>
    </recommendedName>
    <alternativeName>
        <fullName evidence="10">HD-ZIP protein</fullName>
    </alternativeName>
    <alternativeName>
        <fullName evidence="10">Homeodomain transcription factor</fullName>
    </alternativeName>
</protein>
<dbReference type="GO" id="GO:0000981">
    <property type="term" value="F:DNA-binding transcription factor activity, RNA polymerase II-specific"/>
    <property type="evidence" value="ECO:0007669"/>
    <property type="project" value="UniProtKB-UniRule"/>
</dbReference>
<evidence type="ECO:0000256" key="3">
    <source>
        <dbReference type="ARBA" id="ARBA00023125"/>
    </source>
</evidence>
<feature type="region of interest" description="Disordered" evidence="11">
    <location>
        <begin position="173"/>
        <end position="197"/>
    </location>
</feature>
<dbReference type="InterPro" id="IPR001356">
    <property type="entry name" value="HD"/>
</dbReference>
<dbReference type="InterPro" id="IPR000047">
    <property type="entry name" value="HTH_motif"/>
</dbReference>
<dbReference type="Gene3D" id="1.10.10.60">
    <property type="entry name" value="Homeodomain-like"/>
    <property type="match status" value="1"/>
</dbReference>
<comment type="caution">
    <text evidence="13">The sequence shown here is derived from an EMBL/GenBank/DDBJ whole genome shotgun (WGS) entry which is preliminary data.</text>
</comment>
<dbReference type="GO" id="GO:0043565">
    <property type="term" value="F:sequence-specific DNA binding"/>
    <property type="evidence" value="ECO:0007669"/>
    <property type="project" value="InterPro"/>
</dbReference>
<reference evidence="13" key="1">
    <citation type="submission" date="2022-12" db="EMBL/GenBank/DDBJ databases">
        <title>Draft genome assemblies for two species of Escallonia (Escalloniales).</title>
        <authorList>
            <person name="Chanderbali A."/>
            <person name="Dervinis C."/>
            <person name="Anghel I."/>
            <person name="Soltis D."/>
            <person name="Soltis P."/>
            <person name="Zapata F."/>
        </authorList>
    </citation>
    <scope>NUCLEOTIDE SEQUENCE</scope>
    <source>
        <strain evidence="13">UCBG64.0493</strain>
        <tissue evidence="13">Leaf</tissue>
    </source>
</reference>
<keyword evidence="3 8" id="KW-0238">DNA-binding</keyword>
<evidence type="ECO:0000256" key="10">
    <source>
        <dbReference type="RuleBase" id="RU369038"/>
    </source>
</evidence>
<dbReference type="SMART" id="SM00389">
    <property type="entry name" value="HOX"/>
    <property type="match status" value="1"/>
</dbReference>
<comment type="subcellular location">
    <subcellularLocation>
        <location evidence="1 8 9">Nucleus</location>
    </subcellularLocation>
</comment>
<dbReference type="GO" id="GO:0045893">
    <property type="term" value="P:positive regulation of DNA-templated transcription"/>
    <property type="evidence" value="ECO:0007669"/>
    <property type="project" value="TreeGrafter"/>
</dbReference>
<dbReference type="Pfam" id="PF00046">
    <property type="entry name" value="Homeodomain"/>
    <property type="match status" value="1"/>
</dbReference>